<dbReference type="PANTHER" id="PTHR11550">
    <property type="entry name" value="CTP SYNTHASE"/>
    <property type="match status" value="1"/>
</dbReference>
<reference evidence="2" key="1">
    <citation type="submission" date="2022-11" db="UniProtKB">
        <authorList>
            <consortium name="WormBaseParasite"/>
        </authorList>
    </citation>
    <scope>IDENTIFICATION</scope>
</reference>
<dbReference type="InterPro" id="IPR029062">
    <property type="entry name" value="Class_I_gatase-like"/>
</dbReference>
<dbReference type="GO" id="GO:0019856">
    <property type="term" value="P:pyrimidine nucleobase biosynthetic process"/>
    <property type="evidence" value="ECO:0007669"/>
    <property type="project" value="TreeGrafter"/>
</dbReference>
<dbReference type="Proteomes" id="UP000887574">
    <property type="component" value="Unplaced"/>
</dbReference>
<name>A0A915CTJ5_9BILA</name>
<dbReference type="InterPro" id="IPR004468">
    <property type="entry name" value="CTP_synthase"/>
</dbReference>
<dbReference type="GO" id="GO:0003883">
    <property type="term" value="F:CTP synthase activity"/>
    <property type="evidence" value="ECO:0007669"/>
    <property type="project" value="InterPro"/>
</dbReference>
<organism evidence="1 2">
    <name type="scientific">Ditylenchus dipsaci</name>
    <dbReference type="NCBI Taxonomy" id="166011"/>
    <lineage>
        <taxon>Eukaryota</taxon>
        <taxon>Metazoa</taxon>
        <taxon>Ecdysozoa</taxon>
        <taxon>Nematoda</taxon>
        <taxon>Chromadorea</taxon>
        <taxon>Rhabditida</taxon>
        <taxon>Tylenchina</taxon>
        <taxon>Tylenchomorpha</taxon>
        <taxon>Sphaerularioidea</taxon>
        <taxon>Anguinidae</taxon>
        <taxon>Anguininae</taxon>
        <taxon>Ditylenchus</taxon>
    </lineage>
</organism>
<dbReference type="Gene3D" id="3.40.50.880">
    <property type="match status" value="1"/>
</dbReference>
<dbReference type="GO" id="GO:0042802">
    <property type="term" value="F:identical protein binding"/>
    <property type="evidence" value="ECO:0007669"/>
    <property type="project" value="TreeGrafter"/>
</dbReference>
<evidence type="ECO:0000313" key="2">
    <source>
        <dbReference type="WBParaSite" id="jg12483"/>
    </source>
</evidence>
<dbReference type="PANTHER" id="PTHR11550:SF0">
    <property type="entry name" value="CTP SYNTHASE-RELATED"/>
    <property type="match status" value="1"/>
</dbReference>
<dbReference type="GO" id="GO:0006241">
    <property type="term" value="P:CTP biosynthetic process"/>
    <property type="evidence" value="ECO:0007669"/>
    <property type="project" value="TreeGrafter"/>
</dbReference>
<protein>
    <submittedName>
        <fullName evidence="2">CTP synthase (glutamine hydrolyzing)</fullName>
    </submittedName>
</protein>
<dbReference type="GO" id="GO:0005737">
    <property type="term" value="C:cytoplasm"/>
    <property type="evidence" value="ECO:0007669"/>
    <property type="project" value="TreeGrafter"/>
</dbReference>
<evidence type="ECO:0000313" key="1">
    <source>
        <dbReference type="Proteomes" id="UP000887574"/>
    </source>
</evidence>
<accession>A0A915CTJ5</accession>
<dbReference type="AlphaFoldDB" id="A0A915CTJ5"/>
<sequence>MKRLGRHWKDAMEYLFLVDLVIEELRGKSQLAHMLEKKKFHSSEFALECSVLPLNTLAMFVELKKPIPQNSKNSETEEQVCIEMLEHNGKNHGMGATMRLGKRTTVFLTEDSVLRKLYGDKESVEERHRHRYEVNPAIVPKVGLSFFYDAGLLFVGMGVDETKNQDNVQTRTESSAALVQMHNLSQAIIGWRQQHYCCSNEMLELLGHPYYTKSAILRTDLGRKWQLEGYLSGSKIPSPVELLVEENGNVLQTFMN</sequence>
<proteinExistence type="predicted"/>
<dbReference type="SUPFAM" id="SSF52317">
    <property type="entry name" value="Class I glutamine amidotransferase-like"/>
    <property type="match status" value="1"/>
</dbReference>
<dbReference type="GO" id="GO:0097268">
    <property type="term" value="C:cytoophidium"/>
    <property type="evidence" value="ECO:0007669"/>
    <property type="project" value="TreeGrafter"/>
</dbReference>
<keyword evidence="1" id="KW-1185">Reference proteome</keyword>
<dbReference type="WBParaSite" id="jg12483">
    <property type="protein sequence ID" value="jg12483"/>
    <property type="gene ID" value="jg12483"/>
</dbReference>